<comment type="caution">
    <text evidence="1">The sequence shown here is derived from an EMBL/GenBank/DDBJ whole genome shotgun (WGS) entry which is preliminary data.</text>
</comment>
<sequence length="89" mass="10287">MSEFVLRNCKVALTPAVRLQGNGFDAEPNALYKNGQWLLGYNHFANQENVNKRCFREISQIGKRNAREPFDVYCLQMGLRWKILACLHA</sequence>
<evidence type="ECO:0000313" key="1">
    <source>
        <dbReference type="EMBL" id="TKR79893.1"/>
    </source>
</evidence>
<keyword evidence="2" id="KW-1185">Reference proteome</keyword>
<dbReference type="EMBL" id="AZBU02000004">
    <property type="protein sequence ID" value="TKR79893.1"/>
    <property type="molecule type" value="Genomic_DNA"/>
</dbReference>
<protein>
    <submittedName>
        <fullName evidence="1">Uncharacterized protein</fullName>
    </submittedName>
</protein>
<reference evidence="1 2" key="2">
    <citation type="journal article" date="2019" name="G3 (Bethesda)">
        <title>Hybrid Assembly of the Genome of the Entomopathogenic Nematode Steinernema carpocapsae Identifies the X-Chromosome.</title>
        <authorList>
            <person name="Serra L."/>
            <person name="Macchietto M."/>
            <person name="Macias-Munoz A."/>
            <person name="McGill C.J."/>
            <person name="Rodriguez I.M."/>
            <person name="Rodriguez B."/>
            <person name="Murad R."/>
            <person name="Mortazavi A."/>
        </authorList>
    </citation>
    <scope>NUCLEOTIDE SEQUENCE [LARGE SCALE GENOMIC DNA]</scope>
    <source>
        <strain evidence="1 2">ALL</strain>
    </source>
</reference>
<dbReference type="AlphaFoldDB" id="A0A4U5NBP7"/>
<accession>A0A4U5NBP7</accession>
<proteinExistence type="predicted"/>
<reference evidence="1 2" key="1">
    <citation type="journal article" date="2015" name="Genome Biol.">
        <title>Comparative genomics of Steinernema reveals deeply conserved gene regulatory networks.</title>
        <authorList>
            <person name="Dillman A.R."/>
            <person name="Macchietto M."/>
            <person name="Porter C.F."/>
            <person name="Rogers A."/>
            <person name="Williams B."/>
            <person name="Antoshechkin I."/>
            <person name="Lee M.M."/>
            <person name="Goodwin Z."/>
            <person name="Lu X."/>
            <person name="Lewis E.E."/>
            <person name="Goodrich-Blair H."/>
            <person name="Stock S.P."/>
            <person name="Adams B.J."/>
            <person name="Sternberg P.W."/>
            <person name="Mortazavi A."/>
        </authorList>
    </citation>
    <scope>NUCLEOTIDE SEQUENCE [LARGE SCALE GENOMIC DNA]</scope>
    <source>
        <strain evidence="1 2">ALL</strain>
    </source>
</reference>
<organism evidence="1 2">
    <name type="scientific">Steinernema carpocapsae</name>
    <name type="common">Entomopathogenic nematode</name>
    <dbReference type="NCBI Taxonomy" id="34508"/>
    <lineage>
        <taxon>Eukaryota</taxon>
        <taxon>Metazoa</taxon>
        <taxon>Ecdysozoa</taxon>
        <taxon>Nematoda</taxon>
        <taxon>Chromadorea</taxon>
        <taxon>Rhabditida</taxon>
        <taxon>Tylenchina</taxon>
        <taxon>Panagrolaimomorpha</taxon>
        <taxon>Strongyloidoidea</taxon>
        <taxon>Steinernematidae</taxon>
        <taxon>Steinernema</taxon>
    </lineage>
</organism>
<name>A0A4U5NBP7_STECR</name>
<evidence type="ECO:0000313" key="2">
    <source>
        <dbReference type="Proteomes" id="UP000298663"/>
    </source>
</evidence>
<dbReference type="Proteomes" id="UP000298663">
    <property type="component" value="Unassembled WGS sequence"/>
</dbReference>
<gene>
    <name evidence="1" type="ORF">L596_014047</name>
</gene>